<keyword evidence="1" id="KW-1185">Reference proteome</keyword>
<sequence>MANARTNQNTAPCFQKNREVQLHEGALVWNDGQLSYVGQDCFEIPPVLGTTYGPLTKRLDVSFNALRCLDTLDQFTTLEELILDNNDLEDDASFCHNPHLQTLSVNKNKFKDLEKLLIQLARCYPNLSYLSLLGNPACPDQLTNSDKDEEDYQRYRYYVIHKLPKLKFLDSTRVKNREIQEAQRIGFLMKIARPEMTDWCEEAVENLKAESSRFSPLPRNTPPESSRICAYGKIRHHYSGKNSEGNRFIRNNEL</sequence>
<dbReference type="Proteomes" id="UP000694941">
    <property type="component" value="Unplaced"/>
</dbReference>
<dbReference type="RefSeq" id="XP_013773888.1">
    <property type="nucleotide sequence ID" value="XM_013918434.1"/>
</dbReference>
<proteinExistence type="predicted"/>
<dbReference type="InterPro" id="IPR032675">
    <property type="entry name" value="LRR_dom_sf"/>
</dbReference>
<dbReference type="PANTHER" id="PTHR46282">
    <property type="entry name" value="LEUCINE-RICH MELANOCYTE DIFFERENTIATION-ASSOCIATED PROTEIN"/>
    <property type="match status" value="1"/>
</dbReference>
<evidence type="ECO:0000313" key="1">
    <source>
        <dbReference type="Proteomes" id="UP000694941"/>
    </source>
</evidence>
<dbReference type="GeneID" id="106458876"/>
<organism evidence="1 2">
    <name type="scientific">Limulus polyphemus</name>
    <name type="common">Atlantic horseshoe crab</name>
    <dbReference type="NCBI Taxonomy" id="6850"/>
    <lineage>
        <taxon>Eukaryota</taxon>
        <taxon>Metazoa</taxon>
        <taxon>Ecdysozoa</taxon>
        <taxon>Arthropoda</taxon>
        <taxon>Chelicerata</taxon>
        <taxon>Merostomata</taxon>
        <taxon>Xiphosura</taxon>
        <taxon>Limulidae</taxon>
        <taxon>Limulus</taxon>
    </lineage>
</organism>
<gene>
    <name evidence="2" type="primary">LOC106458876</name>
</gene>
<dbReference type="InterPro" id="IPR043313">
    <property type="entry name" value="LRMDA"/>
</dbReference>
<dbReference type="PANTHER" id="PTHR46282:SF2">
    <property type="entry name" value="LEUCINE-RICH MELANOCYTE DIFFERENTIATION-ASSOCIATED PROTEIN"/>
    <property type="match status" value="1"/>
</dbReference>
<dbReference type="SUPFAM" id="SSF52058">
    <property type="entry name" value="L domain-like"/>
    <property type="match status" value="1"/>
</dbReference>
<dbReference type="Gene3D" id="3.80.10.10">
    <property type="entry name" value="Ribonuclease Inhibitor"/>
    <property type="match status" value="1"/>
</dbReference>
<protein>
    <submittedName>
        <fullName evidence="2">Leucine-rich melanocyte differentiation-associated protein-like</fullName>
    </submittedName>
</protein>
<dbReference type="Pfam" id="PF14580">
    <property type="entry name" value="LRR_9"/>
    <property type="match status" value="1"/>
</dbReference>
<reference evidence="2" key="1">
    <citation type="submission" date="2025-08" db="UniProtKB">
        <authorList>
            <consortium name="RefSeq"/>
        </authorList>
    </citation>
    <scope>IDENTIFICATION</scope>
    <source>
        <tissue evidence="2">Muscle</tissue>
    </source>
</reference>
<name>A0ABM1B384_LIMPO</name>
<evidence type="ECO:0000313" key="2">
    <source>
        <dbReference type="RefSeq" id="XP_013773888.1"/>
    </source>
</evidence>
<accession>A0ABM1B384</accession>